<dbReference type="Pfam" id="PF00361">
    <property type="entry name" value="Proton_antipo_M"/>
    <property type="match status" value="1"/>
</dbReference>
<name>H6V546_FISVO</name>
<evidence type="ECO:0000256" key="1">
    <source>
        <dbReference type="ARBA" id="ARBA00004448"/>
    </source>
</evidence>
<evidence type="ECO:0000256" key="8">
    <source>
        <dbReference type="ARBA" id="ARBA00022792"/>
    </source>
</evidence>
<evidence type="ECO:0000256" key="9">
    <source>
        <dbReference type="ARBA" id="ARBA00022967"/>
    </source>
</evidence>
<feature type="transmembrane region" description="Helical" evidence="17">
    <location>
        <begin position="67"/>
        <end position="87"/>
    </location>
</feature>
<keyword evidence="12 17" id="KW-0520">NAD</keyword>
<keyword evidence="11 17" id="KW-1133">Transmembrane helix</keyword>
<keyword evidence="7 17" id="KW-0812">Transmembrane</keyword>
<keyword evidence="9 17" id="KW-1278">Translocase</keyword>
<feature type="transmembrane region" description="Helical" evidence="17">
    <location>
        <begin position="313"/>
        <end position="332"/>
    </location>
</feature>
<comment type="similarity">
    <text evidence="2 17">Belongs to the complex I subunit 2 family.</text>
</comment>
<dbReference type="AlphaFoldDB" id="H6V546"/>
<feature type="transmembrane region" description="Helical" evidence="17">
    <location>
        <begin position="206"/>
        <end position="239"/>
    </location>
</feature>
<feature type="domain" description="NADH:quinone oxidoreductase/Mrp antiporter transmembrane" evidence="18">
    <location>
        <begin position="25"/>
        <end position="297"/>
    </location>
</feature>
<geneLocation type="mitochondrion" evidence="19"/>
<dbReference type="PRINTS" id="PR01436">
    <property type="entry name" value="NADHDHGNASE2"/>
</dbReference>
<comment type="subcellular location">
    <subcellularLocation>
        <location evidence="1 17">Mitochondrion inner membrane</location>
        <topology evidence="1 17">Multi-pass membrane protein</topology>
    </subcellularLocation>
</comment>
<dbReference type="InterPro" id="IPR001750">
    <property type="entry name" value="ND/Mrp_TM"/>
</dbReference>
<proteinExistence type="inferred from homology"/>
<evidence type="ECO:0000256" key="11">
    <source>
        <dbReference type="ARBA" id="ARBA00022989"/>
    </source>
</evidence>
<evidence type="ECO:0000256" key="3">
    <source>
        <dbReference type="ARBA" id="ARBA00012944"/>
    </source>
</evidence>
<evidence type="ECO:0000259" key="18">
    <source>
        <dbReference type="Pfam" id="PF00361"/>
    </source>
</evidence>
<evidence type="ECO:0000256" key="12">
    <source>
        <dbReference type="ARBA" id="ARBA00023027"/>
    </source>
</evidence>
<evidence type="ECO:0000256" key="6">
    <source>
        <dbReference type="ARBA" id="ARBA00022660"/>
    </source>
</evidence>
<comment type="catalytic activity">
    <reaction evidence="16 17">
        <text>a ubiquinone + NADH + 5 H(+)(in) = a ubiquinol + NAD(+) + 4 H(+)(out)</text>
        <dbReference type="Rhea" id="RHEA:29091"/>
        <dbReference type="Rhea" id="RHEA-COMP:9565"/>
        <dbReference type="Rhea" id="RHEA-COMP:9566"/>
        <dbReference type="ChEBI" id="CHEBI:15378"/>
        <dbReference type="ChEBI" id="CHEBI:16389"/>
        <dbReference type="ChEBI" id="CHEBI:17976"/>
        <dbReference type="ChEBI" id="CHEBI:57540"/>
        <dbReference type="ChEBI" id="CHEBI:57945"/>
        <dbReference type="EC" id="7.1.1.2"/>
    </reaction>
</comment>
<dbReference type="EC" id="7.1.1.2" evidence="3 17"/>
<keyword evidence="8 17" id="KW-0999">Mitochondrion inner membrane</keyword>
<dbReference type="InterPro" id="IPR003917">
    <property type="entry name" value="NADH_UbQ_OxRdtase_chain2"/>
</dbReference>
<feature type="transmembrane region" description="Helical" evidence="17">
    <location>
        <begin position="9"/>
        <end position="31"/>
    </location>
</feature>
<keyword evidence="13 17" id="KW-0830">Ubiquinone</keyword>
<feature type="transmembrane region" description="Helical" evidence="17">
    <location>
        <begin position="37"/>
        <end position="55"/>
    </location>
</feature>
<reference evidence="19" key="1">
    <citation type="submission" date="2011-09" db="EMBL/GenBank/DDBJ databases">
        <title>Diodora aspera mitochondrial genome.</title>
        <authorList>
            <person name="Simison W.B."/>
        </authorList>
    </citation>
    <scope>NUCLEOTIDE SEQUENCE</scope>
</reference>
<keyword evidence="15 17" id="KW-0472">Membrane</keyword>
<protein>
    <recommendedName>
        <fullName evidence="4 17">NADH-ubiquinone oxidoreductase chain 2</fullName>
        <ecNumber evidence="3 17">7.1.1.2</ecNumber>
    </recommendedName>
</protein>
<dbReference type="GeneID" id="11816525"/>
<dbReference type="PANTHER" id="PTHR46552">
    <property type="entry name" value="NADH-UBIQUINONE OXIDOREDUCTASE CHAIN 2"/>
    <property type="match status" value="1"/>
</dbReference>
<dbReference type="CTD" id="4536"/>
<dbReference type="GO" id="GO:0008137">
    <property type="term" value="F:NADH dehydrogenase (ubiquinone) activity"/>
    <property type="evidence" value="ECO:0007669"/>
    <property type="project" value="UniProtKB-EC"/>
</dbReference>
<dbReference type="PANTHER" id="PTHR46552:SF1">
    <property type="entry name" value="NADH-UBIQUINONE OXIDOREDUCTASE CHAIN 2"/>
    <property type="match status" value="1"/>
</dbReference>
<evidence type="ECO:0000256" key="2">
    <source>
        <dbReference type="ARBA" id="ARBA00007012"/>
    </source>
</evidence>
<evidence type="ECO:0000256" key="17">
    <source>
        <dbReference type="RuleBase" id="RU003403"/>
    </source>
</evidence>
<keyword evidence="10 17" id="KW-0249">Electron transport</keyword>
<accession>H6V546</accession>
<evidence type="ECO:0000256" key="16">
    <source>
        <dbReference type="ARBA" id="ARBA00049551"/>
    </source>
</evidence>
<comment type="function">
    <text evidence="17">Core subunit of the mitochondrial membrane respiratory chain NADH dehydrogenase (Complex I) which catalyzes electron transfer from NADH through the respiratory chain, using ubiquinone as an electron acceptor. Essential for the catalytic activity and assembly of complex I.</text>
</comment>
<feature type="transmembrane region" description="Helical" evidence="17">
    <location>
        <begin position="344"/>
        <end position="371"/>
    </location>
</feature>
<evidence type="ECO:0000256" key="7">
    <source>
        <dbReference type="ARBA" id="ARBA00022692"/>
    </source>
</evidence>
<gene>
    <name evidence="19" type="primary">ND2</name>
</gene>
<dbReference type="GO" id="GO:0006120">
    <property type="term" value="P:mitochondrial electron transport, NADH to ubiquinone"/>
    <property type="evidence" value="ECO:0007669"/>
    <property type="project" value="InterPro"/>
</dbReference>
<evidence type="ECO:0000256" key="15">
    <source>
        <dbReference type="ARBA" id="ARBA00023136"/>
    </source>
</evidence>
<dbReference type="InterPro" id="IPR050175">
    <property type="entry name" value="Complex_I_Subunit_2"/>
</dbReference>
<dbReference type="GO" id="GO:0005743">
    <property type="term" value="C:mitochondrial inner membrane"/>
    <property type="evidence" value="ECO:0007669"/>
    <property type="project" value="UniProtKB-SubCell"/>
</dbReference>
<feature type="transmembrane region" description="Helical" evidence="17">
    <location>
        <begin position="99"/>
        <end position="117"/>
    </location>
</feature>
<evidence type="ECO:0000256" key="14">
    <source>
        <dbReference type="ARBA" id="ARBA00023128"/>
    </source>
</evidence>
<dbReference type="EMBL" id="JN790612">
    <property type="protein sequence ID" value="AFB78098.1"/>
    <property type="molecule type" value="Genomic_DNA"/>
</dbReference>
<keyword evidence="14 17" id="KW-0496">Mitochondrion</keyword>
<evidence type="ECO:0000313" key="19">
    <source>
        <dbReference type="EMBL" id="AFB78098.1"/>
    </source>
</evidence>
<organism evidence="19">
    <name type="scientific">Fissurella volcano</name>
    <name type="common">Volcano keyhole limpet</name>
    <dbReference type="NCBI Taxonomy" id="707972"/>
    <lineage>
        <taxon>Eukaryota</taxon>
        <taxon>Metazoa</taxon>
        <taxon>Spiralia</taxon>
        <taxon>Lophotrochozoa</taxon>
        <taxon>Mollusca</taxon>
        <taxon>Gastropoda</taxon>
        <taxon>Vetigastropoda</taxon>
        <taxon>Lepetellida</taxon>
        <taxon>Fissurelloidea</taxon>
        <taxon>Fissurellidae</taxon>
        <taxon>Fissurella</taxon>
    </lineage>
</organism>
<dbReference type="RefSeq" id="YP_005351148.1">
    <property type="nucleotide sequence ID" value="NC_016953.1"/>
</dbReference>
<keyword evidence="6 17" id="KW-0679">Respiratory chain</keyword>
<evidence type="ECO:0000256" key="13">
    <source>
        <dbReference type="ARBA" id="ARBA00023075"/>
    </source>
</evidence>
<evidence type="ECO:0000256" key="5">
    <source>
        <dbReference type="ARBA" id="ARBA00022448"/>
    </source>
</evidence>
<sequence>MQYLMVSDLGFIAVMLLGMSISMSSTSWLFMWAGMEVSLVGFLPLVCGSSVFSRGGVGSSESCMKYFIVQVVGSSLLFLGGFSVYSVSKMWDLVLWGDLKGIVFYSGPLMVIFGLGIKLGVFPFHFWVPSVMAGMGWLGCLVFTSLHKIVPVMFLCVVVKSWDSGSFMMPMLVSSVGSSIIGGLGGINQTSIRGLLGYSSINHMGWVLMCMISGMSAVVFYLGFYVLLSFIVFMVLWVMGCEKVSDINGSYYGSGGLDRLLVGLVILSYMGMPPFLGFSVKWFAISSLVEVFSFSIYSCFYIFLMFLGSLMSLSYYLGVFVSLVMSGSGSFVKRGSVVDMNFWQLGLVVSVFVGSFLLGMWLVFGGLSVYLG</sequence>
<keyword evidence="5" id="KW-0813">Transport</keyword>
<evidence type="ECO:0000256" key="10">
    <source>
        <dbReference type="ARBA" id="ARBA00022982"/>
    </source>
</evidence>
<feature type="transmembrane region" description="Helical" evidence="17">
    <location>
        <begin position="282"/>
        <end position="307"/>
    </location>
</feature>
<evidence type="ECO:0000256" key="4">
    <source>
        <dbReference type="ARBA" id="ARBA00021008"/>
    </source>
</evidence>